<name>A0ACC0K977_CHOFU</name>
<reference evidence="1 2" key="1">
    <citation type="journal article" date="2022" name="Genome Biol. Evol.">
        <title>The Spruce Budworm Genome: Reconstructing the Evolutionary History of Antifreeze Proteins.</title>
        <authorList>
            <person name="Beliveau C."/>
            <person name="Gagne P."/>
            <person name="Picq S."/>
            <person name="Vernygora O."/>
            <person name="Keeling C.I."/>
            <person name="Pinkney K."/>
            <person name="Doucet D."/>
            <person name="Wen F."/>
            <person name="Johnston J.S."/>
            <person name="Maaroufi H."/>
            <person name="Boyle B."/>
            <person name="Laroche J."/>
            <person name="Dewar K."/>
            <person name="Juretic N."/>
            <person name="Blackburn G."/>
            <person name="Nisole A."/>
            <person name="Brunet B."/>
            <person name="Brandao M."/>
            <person name="Lumley L."/>
            <person name="Duan J."/>
            <person name="Quan G."/>
            <person name="Lucarotti C.J."/>
            <person name="Roe A.D."/>
            <person name="Sperling F.A.H."/>
            <person name="Levesque R.C."/>
            <person name="Cusson M."/>
        </authorList>
    </citation>
    <scope>NUCLEOTIDE SEQUENCE [LARGE SCALE GENOMIC DNA]</scope>
    <source>
        <strain evidence="1">Glfc:IPQL:Cfum</strain>
    </source>
</reference>
<gene>
    <name evidence="1" type="ORF">MSG28_013848</name>
</gene>
<comment type="caution">
    <text evidence="1">The sequence shown here is derived from an EMBL/GenBank/DDBJ whole genome shotgun (WGS) entry which is preliminary data.</text>
</comment>
<evidence type="ECO:0000313" key="1">
    <source>
        <dbReference type="EMBL" id="KAI8432960.1"/>
    </source>
</evidence>
<keyword evidence="2" id="KW-1185">Reference proteome</keyword>
<protein>
    <submittedName>
        <fullName evidence="1">Uncharacterized protein</fullName>
    </submittedName>
</protein>
<accession>A0ACC0K977</accession>
<dbReference type="Proteomes" id="UP001064048">
    <property type="component" value="Chromosome 24"/>
</dbReference>
<organism evidence="1 2">
    <name type="scientific">Choristoneura fumiferana</name>
    <name type="common">Spruce budworm moth</name>
    <name type="synonym">Archips fumiferana</name>
    <dbReference type="NCBI Taxonomy" id="7141"/>
    <lineage>
        <taxon>Eukaryota</taxon>
        <taxon>Metazoa</taxon>
        <taxon>Ecdysozoa</taxon>
        <taxon>Arthropoda</taxon>
        <taxon>Hexapoda</taxon>
        <taxon>Insecta</taxon>
        <taxon>Pterygota</taxon>
        <taxon>Neoptera</taxon>
        <taxon>Endopterygota</taxon>
        <taxon>Lepidoptera</taxon>
        <taxon>Glossata</taxon>
        <taxon>Ditrysia</taxon>
        <taxon>Tortricoidea</taxon>
        <taxon>Tortricidae</taxon>
        <taxon>Tortricinae</taxon>
        <taxon>Choristoneura</taxon>
    </lineage>
</organism>
<evidence type="ECO:0000313" key="2">
    <source>
        <dbReference type="Proteomes" id="UP001064048"/>
    </source>
</evidence>
<proteinExistence type="predicted"/>
<sequence>MVYTINQSNSDSSENCKGSVWKELVFAFVASIPFFTQGIESTTLTSTAHAGHFTSQNHVPWSTTTYILAAMASAPIFCYVIERFGRKVGIFIISLVQGISCIPLLLDISEINILVLHTLAGITTGGLFTVFPTYIREISSTSTRGLALSLMMPMTAGGYMMNLVMGLEELTFLMVALVAVQMMMVFCLLESPSYLVMIKKYECAKFSIAHLKCLPPEHPTVLDNVTKLKEESDRARAKGNLHLVTILKNPIWRDATKIGLVLQSTMILGGSIVFLDQNKALEQLKLTEDPDRLLALTCFFAGSLVCTAVIRVMERRVFSIPCRVLYRYTTAAPVALAGSSLHPPWTRSFNQSPEFKVPSTYLLSAAYFLMVISMGVLAVYTQADLTVTSLRWVPVAALGVLVFGYGVAWGLPTIVIVELFNFEVRDKTSKQEVRAHQLGLLFVYCQLIKLAHVHSFPYIEAYVGVYTLFYIFAGVNLFGAVYCLFHIPDLENKTTRQIERQLKRVPLLKM</sequence>
<dbReference type="EMBL" id="CM046124">
    <property type="protein sequence ID" value="KAI8432960.1"/>
    <property type="molecule type" value="Genomic_DNA"/>
</dbReference>